<dbReference type="Pfam" id="PF07727">
    <property type="entry name" value="RVT_2"/>
    <property type="match status" value="1"/>
</dbReference>
<feature type="domain" description="Reverse transcriptase Ty1/copia-type" evidence="2">
    <location>
        <begin position="1"/>
        <end position="65"/>
    </location>
</feature>
<organism evidence="3">
    <name type="scientific">Tanacetum cinerariifolium</name>
    <name type="common">Dalmatian daisy</name>
    <name type="synonym">Chrysanthemum cinerariifolium</name>
    <dbReference type="NCBI Taxonomy" id="118510"/>
    <lineage>
        <taxon>Eukaryota</taxon>
        <taxon>Viridiplantae</taxon>
        <taxon>Streptophyta</taxon>
        <taxon>Embryophyta</taxon>
        <taxon>Tracheophyta</taxon>
        <taxon>Spermatophyta</taxon>
        <taxon>Magnoliopsida</taxon>
        <taxon>eudicotyledons</taxon>
        <taxon>Gunneridae</taxon>
        <taxon>Pentapetalae</taxon>
        <taxon>asterids</taxon>
        <taxon>campanulids</taxon>
        <taxon>Asterales</taxon>
        <taxon>Asteraceae</taxon>
        <taxon>Asteroideae</taxon>
        <taxon>Anthemideae</taxon>
        <taxon>Anthemidinae</taxon>
        <taxon>Tanacetum</taxon>
    </lineage>
</organism>
<evidence type="ECO:0000259" key="2">
    <source>
        <dbReference type="Pfam" id="PF07727"/>
    </source>
</evidence>
<feature type="region of interest" description="Disordered" evidence="1">
    <location>
        <begin position="170"/>
        <end position="318"/>
    </location>
</feature>
<feature type="compositionally biased region" description="Basic and acidic residues" evidence="1">
    <location>
        <begin position="72"/>
        <end position="91"/>
    </location>
</feature>
<proteinExistence type="predicted"/>
<sequence length="753" mass="85819">MDVKTAFLNDILREEVYVSQPDGSVDKDNPNYVYKLKKALYGFKQAPRACKYALESLKKYGMESNNLVDTPMVEKSKLDEDPQGKAVDPTHYRGMSKTSKSKKKYKKKADEPVTPSKSKSTLAAKGTRLKAPAKVTQSGKKRQSASMPKAKGLAILSEVALTEAEQIKLATKRRKKDFHMSHASGSSDGVDILSKIHDEQQQKVTGTNKGAGVRPDVPDVPKYNSESEEESWRFSQNDEDDIEESDMNDDSEETESDNDGYDLTCPNLSTYKANDEEEEKEKEDDDEVASNQRVYSPPDHELTKEEEENKEGDDEDMEEYLGAKVLVRSTNQPKTSYTVAALLLEFKLKKILIDKIEENQSVNRSDIQKNLYNALVKSYNSDKDIFTSYGDVVTLKRGRDNQDKDEDPSVGSNRGSKRRRSCKEAKSSKEPTHKESKSTSSSKDASKYQPKSSGKSAHAKEHGQKVDDLEDQSHQEFNIGNDDITFVQEALDVNESQWNPSSSLTLTRKWHKTKTVDNRPPQPWITQMAQAAGTQSLFNDFLASPIDFSAFIMDRLKIDNPTQQNIDRNDLEYLKGESSSQKYTTFITKTKAADYGQVKWIEDKGPKRQKFYGYASNMETSKAVQTHDYCSNQPQDHEVFWLQSSGRDYYSKTRRSDEMNRNRLVRTDELHKFSAGTLNHVRIALNDIATGIEMDYLPKQKWSKQDKQRARVMNYAIDRKLRDRRLMRNLEKFIGGRPYGETYGCWKGPYDLS</sequence>
<feature type="compositionally biased region" description="Acidic residues" evidence="1">
    <location>
        <begin position="237"/>
        <end position="260"/>
    </location>
</feature>
<evidence type="ECO:0000313" key="3">
    <source>
        <dbReference type="EMBL" id="GEU59174.1"/>
    </source>
</evidence>
<feature type="compositionally biased region" description="Basic and acidic residues" evidence="1">
    <location>
        <begin position="458"/>
        <end position="471"/>
    </location>
</feature>
<feature type="compositionally biased region" description="Acidic residues" evidence="1">
    <location>
        <begin position="275"/>
        <end position="288"/>
    </location>
</feature>
<feature type="compositionally biased region" description="Basic and acidic residues" evidence="1">
    <location>
        <begin position="422"/>
        <end position="437"/>
    </location>
</feature>
<gene>
    <name evidence="3" type="ORF">Tci_031152</name>
</gene>
<feature type="compositionally biased region" description="Acidic residues" evidence="1">
    <location>
        <begin position="304"/>
        <end position="318"/>
    </location>
</feature>
<dbReference type="AlphaFoldDB" id="A0A6L2LG13"/>
<dbReference type="EMBL" id="BKCJ010004125">
    <property type="protein sequence ID" value="GEU59174.1"/>
    <property type="molecule type" value="Genomic_DNA"/>
</dbReference>
<feature type="region of interest" description="Disordered" evidence="1">
    <location>
        <begin position="71"/>
        <end position="151"/>
    </location>
</feature>
<evidence type="ECO:0000256" key="1">
    <source>
        <dbReference type="SAM" id="MobiDB-lite"/>
    </source>
</evidence>
<accession>A0A6L2LG13</accession>
<feature type="region of interest" description="Disordered" evidence="1">
    <location>
        <begin position="397"/>
        <end position="471"/>
    </location>
</feature>
<name>A0A6L2LG13_TANCI</name>
<protein>
    <recommendedName>
        <fullName evidence="2">Reverse transcriptase Ty1/copia-type domain-containing protein</fullName>
    </recommendedName>
</protein>
<reference evidence="3" key="1">
    <citation type="journal article" date="2019" name="Sci. Rep.">
        <title>Draft genome of Tanacetum cinerariifolium, the natural source of mosquito coil.</title>
        <authorList>
            <person name="Yamashiro T."/>
            <person name="Shiraishi A."/>
            <person name="Satake H."/>
            <person name="Nakayama K."/>
        </authorList>
    </citation>
    <scope>NUCLEOTIDE SEQUENCE</scope>
</reference>
<dbReference type="InterPro" id="IPR013103">
    <property type="entry name" value="RVT_2"/>
</dbReference>
<comment type="caution">
    <text evidence="3">The sequence shown here is derived from an EMBL/GenBank/DDBJ whole genome shotgun (WGS) entry which is preliminary data.</text>
</comment>